<dbReference type="InterPro" id="IPR027558">
    <property type="entry name" value="Pre_pil_HX9DG_C"/>
</dbReference>
<proteinExistence type="predicted"/>
<dbReference type="Gene3D" id="3.30.700.10">
    <property type="entry name" value="Glycoprotein, Type 4 Pilin"/>
    <property type="match status" value="1"/>
</dbReference>
<evidence type="ECO:0000313" key="3">
    <source>
        <dbReference type="Proteomes" id="UP000315010"/>
    </source>
</evidence>
<accession>A0A5C5YP81</accession>
<comment type="caution">
    <text evidence="2">The sequence shown here is derived from an EMBL/GenBank/DDBJ whole genome shotgun (WGS) entry which is preliminary data.</text>
</comment>
<keyword evidence="3" id="KW-1185">Reference proteome</keyword>
<dbReference type="NCBIfam" id="TIGR04294">
    <property type="entry name" value="pre_pil_HX9DG"/>
    <property type="match status" value="1"/>
</dbReference>
<organism evidence="2 3">
    <name type="scientific">Novipirellula herctigrandis</name>
    <dbReference type="NCBI Taxonomy" id="2527986"/>
    <lineage>
        <taxon>Bacteria</taxon>
        <taxon>Pseudomonadati</taxon>
        <taxon>Planctomycetota</taxon>
        <taxon>Planctomycetia</taxon>
        <taxon>Pirellulales</taxon>
        <taxon>Pirellulaceae</taxon>
        <taxon>Novipirellula</taxon>
    </lineage>
</organism>
<dbReference type="Pfam" id="PF07596">
    <property type="entry name" value="SBP_bac_10"/>
    <property type="match status" value="1"/>
</dbReference>
<dbReference type="AlphaFoldDB" id="A0A5C5YP81"/>
<sequence length="395" mass="43755">MNFSTRRRRGFTLVELLVVIAIIGVLVGLLLPAVQAAREAARRMSCSNNFKQIGLGLHNYHSAFGMLPKQSGGTYNLGPGNNDNIISWLVCLTPFIEQQALWESISNPYGFNRDGTPRVPTFNSMGPIPWDRNYLPWLTQVPGYRCPSDPNLPTSTSCAMTNYAACLGDTVNEIHFGGINSNGVPHTAQNGGNNPWNEARLKAFDRGTFFCRHFTRFRDILDGLANTMAAGEICTGDGRFETFSHMAVDGNFRDLPPNHWESNGWINPERPRFWKTEGGPTLMGWDTYQRRGCSWADGRPYYTSMNTVRPPNSYIVGRWEDADCIAPPSSRHQGGCHILMGDGAVKFVTDSIESGDQSVKALGDPYNNHPGLESPYGVWGAMGTKNAKETVDMTF</sequence>
<name>A0A5C5YP81_9BACT</name>
<dbReference type="PANTHER" id="PTHR30093:SF2">
    <property type="entry name" value="TYPE II SECRETION SYSTEM PROTEIN H"/>
    <property type="match status" value="1"/>
</dbReference>
<protein>
    <recommendedName>
        <fullName evidence="1">DUF1559 domain-containing protein</fullName>
    </recommendedName>
</protein>
<dbReference type="RefSeq" id="WP_146404392.1">
    <property type="nucleotide sequence ID" value="NZ_SJPJ01000002.1"/>
</dbReference>
<dbReference type="InterPro" id="IPR011453">
    <property type="entry name" value="DUF1559"/>
</dbReference>
<dbReference type="SUPFAM" id="SSF54523">
    <property type="entry name" value="Pili subunits"/>
    <property type="match status" value="1"/>
</dbReference>
<dbReference type="Proteomes" id="UP000315010">
    <property type="component" value="Unassembled WGS sequence"/>
</dbReference>
<dbReference type="NCBIfam" id="TIGR02532">
    <property type="entry name" value="IV_pilin_GFxxxE"/>
    <property type="match status" value="1"/>
</dbReference>
<dbReference type="PROSITE" id="PS00409">
    <property type="entry name" value="PROKAR_NTER_METHYL"/>
    <property type="match status" value="1"/>
</dbReference>
<feature type="domain" description="DUF1559" evidence="1">
    <location>
        <begin position="35"/>
        <end position="354"/>
    </location>
</feature>
<dbReference type="EMBL" id="SJPJ01000002">
    <property type="protein sequence ID" value="TWT76663.1"/>
    <property type="molecule type" value="Genomic_DNA"/>
</dbReference>
<dbReference type="InterPro" id="IPR012902">
    <property type="entry name" value="N_methyl_site"/>
</dbReference>
<evidence type="ECO:0000259" key="1">
    <source>
        <dbReference type="Pfam" id="PF07596"/>
    </source>
</evidence>
<evidence type="ECO:0000313" key="2">
    <source>
        <dbReference type="EMBL" id="TWT76663.1"/>
    </source>
</evidence>
<reference evidence="2 3" key="1">
    <citation type="submission" date="2019-02" db="EMBL/GenBank/DDBJ databases">
        <title>Deep-cultivation of Planctomycetes and their phenomic and genomic characterization uncovers novel biology.</title>
        <authorList>
            <person name="Wiegand S."/>
            <person name="Jogler M."/>
            <person name="Boedeker C."/>
            <person name="Pinto D."/>
            <person name="Vollmers J."/>
            <person name="Rivas-Marin E."/>
            <person name="Kohn T."/>
            <person name="Peeters S.H."/>
            <person name="Heuer A."/>
            <person name="Rast P."/>
            <person name="Oberbeckmann S."/>
            <person name="Bunk B."/>
            <person name="Jeske O."/>
            <person name="Meyerdierks A."/>
            <person name="Storesund J.E."/>
            <person name="Kallscheuer N."/>
            <person name="Luecker S."/>
            <person name="Lage O.M."/>
            <person name="Pohl T."/>
            <person name="Merkel B.J."/>
            <person name="Hornburger P."/>
            <person name="Mueller R.-W."/>
            <person name="Bruemmer F."/>
            <person name="Labrenz M."/>
            <person name="Spormann A.M."/>
            <person name="Op Den Camp H."/>
            <person name="Overmann J."/>
            <person name="Amann R."/>
            <person name="Jetten M.S.M."/>
            <person name="Mascher T."/>
            <person name="Medema M.H."/>
            <person name="Devos D.P."/>
            <person name="Kaster A.-K."/>
            <person name="Ovreas L."/>
            <person name="Rohde M."/>
            <person name="Galperin M.Y."/>
            <person name="Jogler C."/>
        </authorList>
    </citation>
    <scope>NUCLEOTIDE SEQUENCE [LARGE SCALE GENOMIC DNA]</scope>
    <source>
        <strain evidence="2 3">CA13</strain>
    </source>
</reference>
<dbReference type="InterPro" id="IPR045584">
    <property type="entry name" value="Pilin-like"/>
</dbReference>
<dbReference type="Pfam" id="PF07963">
    <property type="entry name" value="N_methyl"/>
    <property type="match status" value="1"/>
</dbReference>
<dbReference type="PANTHER" id="PTHR30093">
    <property type="entry name" value="GENERAL SECRETION PATHWAY PROTEIN G"/>
    <property type="match status" value="1"/>
</dbReference>
<gene>
    <name evidence="2" type="ORF">CA13_71600</name>
</gene>
<dbReference type="OrthoDB" id="233096at2"/>